<dbReference type="OrthoDB" id="3626437at2"/>
<dbReference type="GO" id="GO:0003677">
    <property type="term" value="F:DNA binding"/>
    <property type="evidence" value="ECO:0007669"/>
    <property type="project" value="InterPro"/>
</dbReference>
<organism evidence="3 4">
    <name type="scientific">Mycobacterium palustre</name>
    <dbReference type="NCBI Taxonomy" id="153971"/>
    <lineage>
        <taxon>Bacteria</taxon>
        <taxon>Bacillati</taxon>
        <taxon>Actinomycetota</taxon>
        <taxon>Actinomycetes</taxon>
        <taxon>Mycobacteriales</taxon>
        <taxon>Mycobacteriaceae</taxon>
        <taxon>Mycobacterium</taxon>
        <taxon>Mycobacterium simiae complex</taxon>
    </lineage>
</organism>
<evidence type="ECO:0000256" key="1">
    <source>
        <dbReference type="SAM" id="MobiDB-lite"/>
    </source>
</evidence>
<dbReference type="Pfam" id="PF13443">
    <property type="entry name" value="HTH_26"/>
    <property type="match status" value="1"/>
</dbReference>
<dbReference type="InterPro" id="IPR001387">
    <property type="entry name" value="Cro/C1-type_HTH"/>
</dbReference>
<dbReference type="InterPro" id="IPR010982">
    <property type="entry name" value="Lambda_DNA-bd_dom_sf"/>
</dbReference>
<dbReference type="STRING" id="153971.AWC19_02740"/>
<protein>
    <submittedName>
        <fullName evidence="3">Cro/Cl family transcriptional regulator</fullName>
    </submittedName>
</protein>
<name>A0A1X1ZUW0_9MYCO</name>
<keyword evidence="4" id="KW-1185">Reference proteome</keyword>
<dbReference type="RefSeq" id="WP_085077324.1">
    <property type="nucleotide sequence ID" value="NZ_JACKRZ010000289.1"/>
</dbReference>
<proteinExistence type="predicted"/>
<reference evidence="3 4" key="1">
    <citation type="submission" date="2016-01" db="EMBL/GenBank/DDBJ databases">
        <title>The new phylogeny of the genus Mycobacterium.</title>
        <authorList>
            <person name="Tarcisio F."/>
            <person name="Conor M."/>
            <person name="Antonella G."/>
            <person name="Elisabetta G."/>
            <person name="Giulia F.S."/>
            <person name="Sara T."/>
            <person name="Anna F."/>
            <person name="Clotilde B."/>
            <person name="Roberto B."/>
            <person name="Veronica D.S."/>
            <person name="Fabio R."/>
            <person name="Monica P."/>
            <person name="Olivier J."/>
            <person name="Enrico T."/>
            <person name="Nicola S."/>
        </authorList>
    </citation>
    <scope>NUCLEOTIDE SEQUENCE [LARGE SCALE GENOMIC DNA]</scope>
    <source>
        <strain evidence="3 4">DSM 44572</strain>
    </source>
</reference>
<dbReference type="AlphaFoldDB" id="A0A1X1ZUW0"/>
<feature type="region of interest" description="Disordered" evidence="1">
    <location>
        <begin position="85"/>
        <end position="110"/>
    </location>
</feature>
<evidence type="ECO:0000313" key="3">
    <source>
        <dbReference type="EMBL" id="ORW27792.1"/>
    </source>
</evidence>
<feature type="domain" description="HTH cro/C1-type" evidence="2">
    <location>
        <begin position="9"/>
        <end position="73"/>
    </location>
</feature>
<sequence>MKQMDYAWHLRTKMAEKGMFSTTDLQPQLADRGVTLSREQTYRLVAGQPQRLSMHTLVALCDILECTPNDLIEPKITEVAARRAAGQSNNTVTAMSSARRTTIRRPGEQR</sequence>
<dbReference type="Gene3D" id="1.10.260.40">
    <property type="entry name" value="lambda repressor-like DNA-binding domains"/>
    <property type="match status" value="1"/>
</dbReference>
<evidence type="ECO:0000259" key="2">
    <source>
        <dbReference type="Pfam" id="PF13443"/>
    </source>
</evidence>
<dbReference type="Proteomes" id="UP000193529">
    <property type="component" value="Unassembled WGS sequence"/>
</dbReference>
<accession>A0A1X1ZUW0</accession>
<dbReference type="EMBL" id="LQPJ01000070">
    <property type="protein sequence ID" value="ORW27792.1"/>
    <property type="molecule type" value="Genomic_DNA"/>
</dbReference>
<feature type="compositionally biased region" description="Polar residues" evidence="1">
    <location>
        <begin position="86"/>
        <end position="100"/>
    </location>
</feature>
<gene>
    <name evidence="3" type="ORF">AWC19_02740</name>
</gene>
<comment type="caution">
    <text evidence="3">The sequence shown here is derived from an EMBL/GenBank/DDBJ whole genome shotgun (WGS) entry which is preliminary data.</text>
</comment>
<evidence type="ECO:0000313" key="4">
    <source>
        <dbReference type="Proteomes" id="UP000193529"/>
    </source>
</evidence>